<name>A0A5B0MSB5_PUCGR</name>
<dbReference type="EMBL" id="VDEP01000445">
    <property type="protein sequence ID" value="KAA1079014.1"/>
    <property type="molecule type" value="Genomic_DNA"/>
</dbReference>
<evidence type="ECO:0000313" key="2">
    <source>
        <dbReference type="Proteomes" id="UP000325313"/>
    </source>
</evidence>
<reference evidence="1 2" key="1">
    <citation type="submission" date="2019-05" db="EMBL/GenBank/DDBJ databases">
        <title>Emergence of the Ug99 lineage of the wheat stem rust pathogen through somatic hybridization.</title>
        <authorList>
            <person name="Li F."/>
            <person name="Upadhyaya N.M."/>
            <person name="Sperschneider J."/>
            <person name="Matny O."/>
            <person name="Nguyen-Phuc H."/>
            <person name="Mago R."/>
            <person name="Raley C."/>
            <person name="Miller M.E."/>
            <person name="Silverstein K.A.T."/>
            <person name="Henningsen E."/>
            <person name="Hirsch C.D."/>
            <person name="Visser B."/>
            <person name="Pretorius Z.A."/>
            <person name="Steffenson B.J."/>
            <person name="Schwessinger B."/>
            <person name="Dodds P.N."/>
            <person name="Figueroa M."/>
        </authorList>
    </citation>
    <scope>NUCLEOTIDE SEQUENCE [LARGE SCALE GENOMIC DNA]</scope>
    <source>
        <strain evidence="1 2">Ug99</strain>
    </source>
</reference>
<organism evidence="1 2">
    <name type="scientific">Puccinia graminis f. sp. tritici</name>
    <dbReference type="NCBI Taxonomy" id="56615"/>
    <lineage>
        <taxon>Eukaryota</taxon>
        <taxon>Fungi</taxon>
        <taxon>Dikarya</taxon>
        <taxon>Basidiomycota</taxon>
        <taxon>Pucciniomycotina</taxon>
        <taxon>Pucciniomycetes</taxon>
        <taxon>Pucciniales</taxon>
        <taxon>Pucciniaceae</taxon>
        <taxon>Puccinia</taxon>
    </lineage>
</organism>
<accession>A0A5B0MSB5</accession>
<proteinExistence type="predicted"/>
<protein>
    <submittedName>
        <fullName evidence="1">Uncharacterized protein</fullName>
    </submittedName>
</protein>
<dbReference type="Proteomes" id="UP000325313">
    <property type="component" value="Unassembled WGS sequence"/>
</dbReference>
<evidence type="ECO:0000313" key="1">
    <source>
        <dbReference type="EMBL" id="KAA1079014.1"/>
    </source>
</evidence>
<gene>
    <name evidence="1" type="ORF">PGTUg99_022092</name>
</gene>
<dbReference type="AlphaFoldDB" id="A0A5B0MSB5"/>
<comment type="caution">
    <text evidence="1">The sequence shown here is derived from an EMBL/GenBank/DDBJ whole genome shotgun (WGS) entry which is preliminary data.</text>
</comment>
<sequence>MVKADEEVTSRFGWGFNVPTFSVQTCGLVASIRLQIRELYGKPTLISIHAINPQRNTLSRYPSYRGN</sequence>